<dbReference type="Proteomes" id="UP000887561">
    <property type="component" value="Unplaced"/>
</dbReference>
<evidence type="ECO:0000256" key="1">
    <source>
        <dbReference type="SAM" id="MobiDB-lite"/>
    </source>
</evidence>
<name>A0A915LS60_MELJA</name>
<protein>
    <submittedName>
        <fullName evidence="3">Uncharacterized protein</fullName>
    </submittedName>
</protein>
<sequence length="129" mass="14931">MILVEAAIQHEYERNEAERGNIINIIKANKLEQLKAFPDSLLAYNNFLSKVTYIYFNKLGVEEMNKMLASPKDERKEEVKEEKVNDEKKEGKKEDVKGKEKVEDEKKGMDNKGGRKEEAKAVKKEDVNL</sequence>
<dbReference type="WBParaSite" id="scaffold17099_cov150.g18505">
    <property type="protein sequence ID" value="scaffold17099_cov150.g18505"/>
    <property type="gene ID" value="scaffold17099_cov150.g18505"/>
</dbReference>
<organism evidence="2 3">
    <name type="scientific">Meloidogyne javanica</name>
    <name type="common">Root-knot nematode worm</name>
    <dbReference type="NCBI Taxonomy" id="6303"/>
    <lineage>
        <taxon>Eukaryota</taxon>
        <taxon>Metazoa</taxon>
        <taxon>Ecdysozoa</taxon>
        <taxon>Nematoda</taxon>
        <taxon>Chromadorea</taxon>
        <taxon>Rhabditida</taxon>
        <taxon>Tylenchina</taxon>
        <taxon>Tylenchomorpha</taxon>
        <taxon>Tylenchoidea</taxon>
        <taxon>Meloidogynidae</taxon>
        <taxon>Meloidogyninae</taxon>
        <taxon>Meloidogyne</taxon>
        <taxon>Meloidogyne incognita group</taxon>
    </lineage>
</organism>
<accession>A0A915LS60</accession>
<proteinExistence type="predicted"/>
<evidence type="ECO:0000313" key="2">
    <source>
        <dbReference type="Proteomes" id="UP000887561"/>
    </source>
</evidence>
<keyword evidence="2" id="KW-1185">Reference proteome</keyword>
<reference evidence="3" key="1">
    <citation type="submission" date="2022-11" db="UniProtKB">
        <authorList>
            <consortium name="WormBaseParasite"/>
        </authorList>
    </citation>
    <scope>IDENTIFICATION</scope>
</reference>
<feature type="region of interest" description="Disordered" evidence="1">
    <location>
        <begin position="68"/>
        <end position="129"/>
    </location>
</feature>
<dbReference type="AlphaFoldDB" id="A0A915LS60"/>
<evidence type="ECO:0000313" key="3">
    <source>
        <dbReference type="WBParaSite" id="scaffold17099_cov150.g18505"/>
    </source>
</evidence>